<evidence type="ECO:0000313" key="14">
    <source>
        <dbReference type="EMBL" id="CCW16049.1"/>
    </source>
</evidence>
<evidence type="ECO:0000256" key="8">
    <source>
        <dbReference type="ARBA" id="ARBA00023077"/>
    </source>
</evidence>
<comment type="caution">
    <text evidence="14">The sequence shown here is derived from an EMBL/GenBank/DDBJ whole genome shotgun (WGS) entry which is preliminary data.</text>
</comment>
<evidence type="ECO:0000256" key="12">
    <source>
        <dbReference type="SAM" id="SignalP"/>
    </source>
</evidence>
<proteinExistence type="inferred from homology"/>
<dbReference type="GO" id="GO:0009279">
    <property type="term" value="C:cell outer membrane"/>
    <property type="evidence" value="ECO:0007669"/>
    <property type="project" value="UniProtKB-SubCell"/>
</dbReference>
<organism evidence="14 15">
    <name type="scientific">Sphingobium indicum BiD32</name>
    <dbReference type="NCBI Taxonomy" id="1301087"/>
    <lineage>
        <taxon>Bacteria</taxon>
        <taxon>Pseudomonadati</taxon>
        <taxon>Pseudomonadota</taxon>
        <taxon>Alphaproteobacteria</taxon>
        <taxon>Sphingomonadales</taxon>
        <taxon>Sphingomonadaceae</taxon>
        <taxon>Sphingobium</taxon>
    </lineage>
</organism>
<dbReference type="PANTHER" id="PTHR32552">
    <property type="entry name" value="FERRICHROME IRON RECEPTOR-RELATED"/>
    <property type="match status" value="1"/>
</dbReference>
<sequence length="202" mass="21294">MASSSQHKFRRVHLLSSAFASLTIAAPPAYAADDPVEAGGDIIVTAQKRDQRLIDVPSAVSVLSPEALREAGVKDLVDASRLTPGVVVSPQFVGGRTIQTFTIRGIGYDDFRPNGNPSAAVSVDGVYQGSAALVGGQMFDVSRIEILKGPQGTLYGQTTTAGAVNIISNQPGNTLQGNARVEYGRFNSWRAEAVYGNTGRMI</sequence>
<evidence type="ECO:0000256" key="6">
    <source>
        <dbReference type="ARBA" id="ARBA00023004"/>
    </source>
</evidence>
<keyword evidence="3 11" id="KW-1134">Transmembrane beta strand</keyword>
<keyword evidence="14" id="KW-0675">Receptor</keyword>
<comment type="subcellular location">
    <subcellularLocation>
        <location evidence="1 11">Cell outer membrane</location>
        <topology evidence="1 11">Multi-pass membrane protein</topology>
    </subcellularLocation>
</comment>
<dbReference type="InterPro" id="IPR036942">
    <property type="entry name" value="Beta-barrel_TonB_sf"/>
</dbReference>
<reference evidence="14 15" key="1">
    <citation type="submission" date="2013-03" db="EMBL/GenBank/DDBJ databases">
        <authorList>
            <person name="Le V."/>
        </authorList>
    </citation>
    <scope>NUCLEOTIDE SEQUENCE [LARGE SCALE GENOMIC DNA]</scope>
    <source>
        <strain evidence="14 15">BiD32</strain>
    </source>
</reference>
<evidence type="ECO:0000256" key="5">
    <source>
        <dbReference type="ARBA" id="ARBA00022692"/>
    </source>
</evidence>
<dbReference type="Pfam" id="PF07715">
    <property type="entry name" value="Plug"/>
    <property type="match status" value="1"/>
</dbReference>
<dbReference type="Gene3D" id="2.40.170.20">
    <property type="entry name" value="TonB-dependent receptor, beta-barrel domain"/>
    <property type="match status" value="1"/>
</dbReference>
<dbReference type="Proteomes" id="UP000013201">
    <property type="component" value="Unassembled WGS sequence"/>
</dbReference>
<keyword evidence="2 11" id="KW-0813">Transport</keyword>
<feature type="signal peptide" evidence="12">
    <location>
        <begin position="1"/>
        <end position="31"/>
    </location>
</feature>
<name>N1MGZ0_9SPHN</name>
<reference evidence="15" key="2">
    <citation type="submission" date="2013-04" db="EMBL/GenBank/DDBJ databases">
        <title>Bisphenol A degrading Sphingobium sp. strain BiD32.</title>
        <authorList>
            <person name="Nielsen J.L."/>
            <person name="Zhou N.A."/>
            <person name="Kjeldal H."/>
        </authorList>
    </citation>
    <scope>NUCLEOTIDE SEQUENCE [LARGE SCALE GENOMIC DNA]</scope>
    <source>
        <strain evidence="15">BiD32</strain>
    </source>
</reference>
<keyword evidence="15" id="KW-1185">Reference proteome</keyword>
<keyword evidence="7" id="KW-0406">Ion transport</keyword>
<keyword evidence="4" id="KW-0410">Iron transport</keyword>
<feature type="domain" description="TonB-dependent receptor plug" evidence="13">
    <location>
        <begin position="53"/>
        <end position="163"/>
    </location>
</feature>
<keyword evidence="8" id="KW-0798">TonB box</keyword>
<dbReference type="RefSeq" id="WP_006949670.1">
    <property type="nucleotide sequence ID" value="NZ_CAVK010000015.1"/>
</dbReference>
<evidence type="ECO:0000259" key="13">
    <source>
        <dbReference type="Pfam" id="PF07715"/>
    </source>
</evidence>
<dbReference type="OrthoDB" id="9796221at2"/>
<evidence type="ECO:0000256" key="4">
    <source>
        <dbReference type="ARBA" id="ARBA00022496"/>
    </source>
</evidence>
<evidence type="ECO:0000256" key="3">
    <source>
        <dbReference type="ARBA" id="ARBA00022452"/>
    </source>
</evidence>
<evidence type="ECO:0000313" key="15">
    <source>
        <dbReference type="Proteomes" id="UP000013201"/>
    </source>
</evidence>
<keyword evidence="10 11" id="KW-0998">Cell outer membrane</keyword>
<feature type="chain" id="PRO_5004107835" evidence="12">
    <location>
        <begin position="32"/>
        <end position="202"/>
    </location>
</feature>
<evidence type="ECO:0000256" key="2">
    <source>
        <dbReference type="ARBA" id="ARBA00022448"/>
    </source>
</evidence>
<dbReference type="InterPro" id="IPR039426">
    <property type="entry name" value="TonB-dep_rcpt-like"/>
</dbReference>
<evidence type="ECO:0000256" key="7">
    <source>
        <dbReference type="ARBA" id="ARBA00023065"/>
    </source>
</evidence>
<dbReference type="PANTHER" id="PTHR32552:SF81">
    <property type="entry name" value="TONB-DEPENDENT OUTER MEMBRANE RECEPTOR"/>
    <property type="match status" value="1"/>
</dbReference>
<keyword evidence="6" id="KW-0408">Iron</keyword>
<dbReference type="SUPFAM" id="SSF56935">
    <property type="entry name" value="Porins"/>
    <property type="match status" value="1"/>
</dbReference>
<dbReference type="PROSITE" id="PS52016">
    <property type="entry name" value="TONB_DEPENDENT_REC_3"/>
    <property type="match status" value="1"/>
</dbReference>
<evidence type="ECO:0000256" key="9">
    <source>
        <dbReference type="ARBA" id="ARBA00023136"/>
    </source>
</evidence>
<protein>
    <submittedName>
        <fullName evidence="14">TonB-dependent receptor</fullName>
    </submittedName>
</protein>
<keyword evidence="9 11" id="KW-0472">Membrane</keyword>
<comment type="similarity">
    <text evidence="11">Belongs to the TonB-dependent receptor family.</text>
</comment>
<evidence type="ECO:0000256" key="10">
    <source>
        <dbReference type="ARBA" id="ARBA00023237"/>
    </source>
</evidence>
<gene>
    <name evidence="14" type="ORF">EBBID32_3800</name>
</gene>
<dbReference type="GO" id="GO:0006826">
    <property type="term" value="P:iron ion transport"/>
    <property type="evidence" value="ECO:0007669"/>
    <property type="project" value="UniProtKB-KW"/>
</dbReference>
<keyword evidence="5 11" id="KW-0812">Transmembrane</keyword>
<dbReference type="InterPro" id="IPR012910">
    <property type="entry name" value="Plug_dom"/>
</dbReference>
<evidence type="ECO:0000256" key="11">
    <source>
        <dbReference type="PROSITE-ProRule" id="PRU01360"/>
    </source>
</evidence>
<keyword evidence="12" id="KW-0732">Signal</keyword>
<evidence type="ECO:0000256" key="1">
    <source>
        <dbReference type="ARBA" id="ARBA00004571"/>
    </source>
</evidence>
<accession>N1MGZ0</accession>
<dbReference type="EMBL" id="CAVK010000015">
    <property type="protein sequence ID" value="CCW16049.1"/>
    <property type="molecule type" value="Genomic_DNA"/>
</dbReference>
<dbReference type="AlphaFoldDB" id="N1MGZ0"/>